<dbReference type="SUPFAM" id="SSF103378">
    <property type="entry name" value="2-methylcitrate dehydratase PrpD"/>
    <property type="match status" value="1"/>
</dbReference>
<name>A0A2T3AU25_AMORE</name>
<organism evidence="4 5">
    <name type="scientific">Amorphotheca resinae ATCC 22711</name>
    <dbReference type="NCBI Taxonomy" id="857342"/>
    <lineage>
        <taxon>Eukaryota</taxon>
        <taxon>Fungi</taxon>
        <taxon>Dikarya</taxon>
        <taxon>Ascomycota</taxon>
        <taxon>Pezizomycotina</taxon>
        <taxon>Leotiomycetes</taxon>
        <taxon>Helotiales</taxon>
        <taxon>Amorphothecaceae</taxon>
        <taxon>Amorphotheca</taxon>
    </lineage>
</organism>
<feature type="domain" description="MmgE/PrpD C-terminal" evidence="3">
    <location>
        <begin position="229"/>
        <end position="399"/>
    </location>
</feature>
<keyword evidence="5" id="KW-1185">Reference proteome</keyword>
<dbReference type="InterPro" id="IPR005656">
    <property type="entry name" value="MmgE_PrpD"/>
</dbReference>
<gene>
    <name evidence="4" type="ORF">M430DRAFT_52512</name>
</gene>
<evidence type="ECO:0000313" key="5">
    <source>
        <dbReference type="Proteomes" id="UP000241818"/>
    </source>
</evidence>
<evidence type="ECO:0000313" key="4">
    <source>
        <dbReference type="EMBL" id="PSS12161.1"/>
    </source>
</evidence>
<dbReference type="Proteomes" id="UP000241818">
    <property type="component" value="Unassembled WGS sequence"/>
</dbReference>
<dbReference type="GO" id="GO:0016829">
    <property type="term" value="F:lyase activity"/>
    <property type="evidence" value="ECO:0007669"/>
    <property type="project" value="InterPro"/>
</dbReference>
<dbReference type="InterPro" id="IPR042188">
    <property type="entry name" value="MmgE/PrpD_sf_2"/>
</dbReference>
<evidence type="ECO:0000259" key="2">
    <source>
        <dbReference type="Pfam" id="PF03972"/>
    </source>
</evidence>
<dbReference type="EMBL" id="KZ679015">
    <property type="protein sequence ID" value="PSS12161.1"/>
    <property type="molecule type" value="Genomic_DNA"/>
</dbReference>
<dbReference type="InterPro" id="IPR045336">
    <property type="entry name" value="MmgE_PrpD_N"/>
</dbReference>
<dbReference type="PANTHER" id="PTHR16943:SF8">
    <property type="entry name" value="2-METHYLCITRATE DEHYDRATASE"/>
    <property type="match status" value="1"/>
</dbReference>
<proteinExistence type="inferred from homology"/>
<dbReference type="Pfam" id="PF19305">
    <property type="entry name" value="MmgE_PrpD_C"/>
    <property type="match status" value="1"/>
</dbReference>
<comment type="similarity">
    <text evidence="1">Belongs to the PrpD family.</text>
</comment>
<dbReference type="PANTHER" id="PTHR16943">
    <property type="entry name" value="2-METHYLCITRATE DEHYDRATASE-RELATED"/>
    <property type="match status" value="1"/>
</dbReference>
<accession>A0A2T3AU25</accession>
<evidence type="ECO:0000259" key="3">
    <source>
        <dbReference type="Pfam" id="PF19305"/>
    </source>
</evidence>
<dbReference type="InParanoid" id="A0A2T3AU25"/>
<dbReference type="RefSeq" id="XP_024718159.1">
    <property type="nucleotide sequence ID" value="XM_024868303.1"/>
</dbReference>
<evidence type="ECO:0000256" key="1">
    <source>
        <dbReference type="ARBA" id="ARBA00006174"/>
    </source>
</evidence>
<dbReference type="GeneID" id="36576384"/>
<dbReference type="OrthoDB" id="10267976at2759"/>
<reference evidence="4 5" key="1">
    <citation type="journal article" date="2018" name="New Phytol.">
        <title>Comparative genomics and transcriptomics depict ericoid mycorrhizal fungi as versatile saprotrophs and plant mutualists.</title>
        <authorList>
            <person name="Martino E."/>
            <person name="Morin E."/>
            <person name="Grelet G.A."/>
            <person name="Kuo A."/>
            <person name="Kohler A."/>
            <person name="Daghino S."/>
            <person name="Barry K.W."/>
            <person name="Cichocki N."/>
            <person name="Clum A."/>
            <person name="Dockter R.B."/>
            <person name="Hainaut M."/>
            <person name="Kuo R.C."/>
            <person name="LaButti K."/>
            <person name="Lindahl B.D."/>
            <person name="Lindquist E.A."/>
            <person name="Lipzen A."/>
            <person name="Khouja H.R."/>
            <person name="Magnuson J."/>
            <person name="Murat C."/>
            <person name="Ohm R.A."/>
            <person name="Singer S.W."/>
            <person name="Spatafora J.W."/>
            <person name="Wang M."/>
            <person name="Veneault-Fourrey C."/>
            <person name="Henrissat B."/>
            <person name="Grigoriev I.V."/>
            <person name="Martin F.M."/>
            <person name="Perotto S."/>
        </authorList>
    </citation>
    <scope>NUCLEOTIDE SEQUENCE [LARGE SCALE GENOMIC DNA]</scope>
    <source>
        <strain evidence="4 5">ATCC 22711</strain>
    </source>
</reference>
<sequence>MVDLEMPGRCSIFGWNESLGPMAAAMLNSTFIQGFELDDYHCVAPIHTSAVVLPSLFAAAQQEAQKSPEFPRPVDGASFLLAAIVGYEIGPRVGLGLRGAEMLAMGWHSGAIFGPPAAAAAVSKLFGLPAAIIEDAVGLACTQACGISCAKYESMVKRMQHGFAARGGLSAAYMARAGFVGIKQVLERKDGYLSTFSQGSKRTPRYLPDAICDQLGQRWEIWNIQVKPYASCAGTHNTIDCVRALQEQYPEQLKDLSKIRHITAEMAIQAFKHVGWKPERPLNAIGAQMCSAYVAALQLVDGEVLPSQFSSEKLDQDKVWDLVEKIECRAIQEFDFSYAQRLTIEFDDNSKIAVTLKAPRGVDPPLSNEDVLQKWRTTTRGVIDADRQQKIEDLILNIENVNDITVALKHLFEAETVNVVT</sequence>
<dbReference type="InterPro" id="IPR036148">
    <property type="entry name" value="MmgE/PrpD_sf"/>
</dbReference>
<dbReference type="InterPro" id="IPR045337">
    <property type="entry name" value="MmgE_PrpD_C"/>
</dbReference>
<dbReference type="Pfam" id="PF03972">
    <property type="entry name" value="MmgE_PrpD_N"/>
    <property type="match status" value="1"/>
</dbReference>
<protein>
    <recommendedName>
        <fullName evidence="6">MmgE/PrpD family protein</fullName>
    </recommendedName>
</protein>
<dbReference type="Gene3D" id="1.10.4100.10">
    <property type="entry name" value="2-methylcitrate dehydratase PrpD"/>
    <property type="match status" value="1"/>
</dbReference>
<dbReference type="AlphaFoldDB" id="A0A2T3AU25"/>
<dbReference type="InterPro" id="IPR042183">
    <property type="entry name" value="MmgE/PrpD_sf_1"/>
</dbReference>
<feature type="domain" description="MmgE/PrpD N-terminal" evidence="2">
    <location>
        <begin position="4"/>
        <end position="201"/>
    </location>
</feature>
<evidence type="ECO:0008006" key="6">
    <source>
        <dbReference type="Google" id="ProtNLM"/>
    </source>
</evidence>
<dbReference type="Gene3D" id="3.30.1330.120">
    <property type="entry name" value="2-methylcitrate dehydratase PrpD"/>
    <property type="match status" value="1"/>
</dbReference>